<dbReference type="PANTHER" id="PTHR46564:SF1">
    <property type="entry name" value="TRANSPOSASE"/>
    <property type="match status" value="1"/>
</dbReference>
<protein>
    <recommendedName>
        <fullName evidence="1">Tc1-like transposase DDE domain-containing protein</fullName>
    </recommendedName>
</protein>
<dbReference type="SUPFAM" id="SSF46689">
    <property type="entry name" value="Homeodomain-like"/>
    <property type="match status" value="1"/>
</dbReference>
<reference evidence="2 3" key="1">
    <citation type="submission" date="2019-05" db="EMBL/GenBank/DDBJ databases">
        <title>Emergence of the Ug99 lineage of the wheat stem rust pathogen through somatic hybridization.</title>
        <authorList>
            <person name="Li F."/>
            <person name="Upadhyaya N.M."/>
            <person name="Sperschneider J."/>
            <person name="Matny O."/>
            <person name="Nguyen-Phuc H."/>
            <person name="Mago R."/>
            <person name="Raley C."/>
            <person name="Miller M.E."/>
            <person name="Silverstein K.A.T."/>
            <person name="Henningsen E."/>
            <person name="Hirsch C.D."/>
            <person name="Visser B."/>
            <person name="Pretorius Z.A."/>
            <person name="Steffenson B.J."/>
            <person name="Schwessinger B."/>
            <person name="Dodds P.N."/>
            <person name="Figueroa M."/>
        </authorList>
    </citation>
    <scope>NUCLEOTIDE SEQUENCE [LARGE SCALE GENOMIC DNA]</scope>
    <source>
        <strain evidence="2 3">Ug99</strain>
    </source>
</reference>
<dbReference type="InterPro" id="IPR009057">
    <property type="entry name" value="Homeodomain-like_sf"/>
</dbReference>
<dbReference type="SUPFAM" id="SSF53098">
    <property type="entry name" value="Ribonuclease H-like"/>
    <property type="match status" value="1"/>
</dbReference>
<proteinExistence type="predicted"/>
<dbReference type="InterPro" id="IPR038717">
    <property type="entry name" value="Tc1-like_DDE_dom"/>
</dbReference>
<gene>
    <name evidence="2" type="ORF">PGTUg99_050116</name>
</gene>
<dbReference type="InterPro" id="IPR047655">
    <property type="entry name" value="Transpos_IS630-like"/>
</dbReference>
<dbReference type="NCBIfam" id="NF033545">
    <property type="entry name" value="transpos_IS630"/>
    <property type="match status" value="1"/>
</dbReference>
<evidence type="ECO:0000313" key="3">
    <source>
        <dbReference type="Proteomes" id="UP000325313"/>
    </source>
</evidence>
<dbReference type="InterPro" id="IPR036397">
    <property type="entry name" value="RNaseH_sf"/>
</dbReference>
<evidence type="ECO:0000313" key="2">
    <source>
        <dbReference type="EMBL" id="KAA1116949.1"/>
    </source>
</evidence>
<accession>A0A5B0QUT8</accession>
<dbReference type="GO" id="GO:0003676">
    <property type="term" value="F:nucleic acid binding"/>
    <property type="evidence" value="ECO:0007669"/>
    <property type="project" value="InterPro"/>
</dbReference>
<sequence length="336" mass="38672">MPYVYYPPNIKVIVVRMTIEGKSRDSIRQTLGLQISNQSFNRWQFLYEQTRRVVRNPEEYEALGRPRTLTSEDRTFMVQLVRNEPGLFLVEIREKLYDATGTLLSVTAVHENLVNNLSITLKKAETLNSRKCLLKKYRYVARMSFYPANYLVFTDESAVCDRNLLRTHARSPCGTPAARYILRQNSKRLSILPAISINGLLALTVREDTYNGIKFEHFLKWTLLPRMNKFPAPNSVLVCDNARIHQGAQIGEICDEFGVRVIYLPPYCPELNPIELCFASLKSHLRKTQALSVTNEPEWLLRRACVKVMTANLCQKLYSHCGYVVPSLVRPPSVRQ</sequence>
<dbReference type="AlphaFoldDB" id="A0A5B0QUT8"/>
<feature type="domain" description="Tc1-like transposase DDE" evidence="1">
    <location>
        <begin position="151"/>
        <end position="290"/>
    </location>
</feature>
<evidence type="ECO:0000259" key="1">
    <source>
        <dbReference type="Pfam" id="PF13358"/>
    </source>
</evidence>
<organism evidence="2 3">
    <name type="scientific">Puccinia graminis f. sp. tritici</name>
    <dbReference type="NCBI Taxonomy" id="56615"/>
    <lineage>
        <taxon>Eukaryota</taxon>
        <taxon>Fungi</taxon>
        <taxon>Dikarya</taxon>
        <taxon>Basidiomycota</taxon>
        <taxon>Pucciniomycotina</taxon>
        <taxon>Pucciniomycetes</taxon>
        <taxon>Pucciniales</taxon>
        <taxon>Pucciniaceae</taxon>
        <taxon>Puccinia</taxon>
    </lineage>
</organism>
<dbReference type="Pfam" id="PF13358">
    <property type="entry name" value="DDE_3"/>
    <property type="match status" value="1"/>
</dbReference>
<dbReference type="Gene3D" id="3.30.420.10">
    <property type="entry name" value="Ribonuclease H-like superfamily/Ribonuclease H"/>
    <property type="match status" value="1"/>
</dbReference>
<comment type="caution">
    <text evidence="2">The sequence shown here is derived from an EMBL/GenBank/DDBJ whole genome shotgun (WGS) entry which is preliminary data.</text>
</comment>
<dbReference type="EMBL" id="VDEP01000270">
    <property type="protein sequence ID" value="KAA1116949.1"/>
    <property type="molecule type" value="Genomic_DNA"/>
</dbReference>
<dbReference type="PANTHER" id="PTHR46564">
    <property type="entry name" value="TRANSPOSASE"/>
    <property type="match status" value="1"/>
</dbReference>
<dbReference type="InterPro" id="IPR012337">
    <property type="entry name" value="RNaseH-like_sf"/>
</dbReference>
<name>A0A5B0QUT8_PUCGR</name>
<dbReference type="Proteomes" id="UP000325313">
    <property type="component" value="Unassembled WGS sequence"/>
</dbReference>